<evidence type="ECO:0000256" key="1">
    <source>
        <dbReference type="ARBA" id="ARBA00008520"/>
    </source>
</evidence>
<dbReference type="PANTHER" id="PTHR30061">
    <property type="entry name" value="MALTOSE-BINDING PERIPLASMIC PROTEIN"/>
    <property type="match status" value="1"/>
</dbReference>
<evidence type="ECO:0000256" key="3">
    <source>
        <dbReference type="ARBA" id="ARBA00022729"/>
    </source>
</evidence>
<dbReference type="GO" id="GO:0042956">
    <property type="term" value="P:maltodextrin transmembrane transport"/>
    <property type="evidence" value="ECO:0007669"/>
    <property type="project" value="TreeGrafter"/>
</dbReference>
<dbReference type="EMBL" id="VCKX01000052">
    <property type="protein sequence ID" value="TMR33804.1"/>
    <property type="molecule type" value="Genomic_DNA"/>
</dbReference>
<proteinExistence type="inferred from homology"/>
<keyword evidence="3 4" id="KW-0732">Signal</keyword>
<evidence type="ECO:0000313" key="5">
    <source>
        <dbReference type="EMBL" id="TMR33804.1"/>
    </source>
</evidence>
<sequence length="414" mass="43002">MKKAAAVGLVAALSLAAAGCGSDSGSDKSTVTLWMYPVIGDQAKNLAFWGKVEKDFEAKNATIDLKIDQQPWEGRQEKVTTALVSKKGFDLVVLGPDQIPQYAQQGTVEPVDDIVAPAKASFLPNSLTALTVDGKLYGVPIYQTITAPIYNKKLFAEAGVEKVPETLAELKEAAPKLAAKKVAVLDYPGKPEVSLNQSFYPILWANGGSVFAPDGKTVAFNGAEGVASLQYLLDLKAVGGLPENVASKGNDIEGGALAAGKTAMYHAATAGQVDQLATAIGAENVGVGLPLEGSKRVAFGIPGALVLAKHTEDKDAAKKVATFLSSPEVTAALAKESGFFPARTDVTVPDQSETSKEFAKALQYAFPGDTHPKARQVMGLIGPHIQAALLGKEDAKTALDAAAKEANTLLGSGG</sequence>
<evidence type="ECO:0000256" key="4">
    <source>
        <dbReference type="SAM" id="SignalP"/>
    </source>
</evidence>
<comment type="caution">
    <text evidence="5">The sequence shown here is derived from an EMBL/GenBank/DDBJ whole genome shotgun (WGS) entry which is preliminary data.</text>
</comment>
<keyword evidence="2" id="KW-0813">Transport</keyword>
<dbReference type="OrthoDB" id="9780991at2"/>
<dbReference type="AlphaFoldDB" id="A0A5S4GMQ6"/>
<dbReference type="PROSITE" id="PS51257">
    <property type="entry name" value="PROKAR_LIPOPROTEIN"/>
    <property type="match status" value="1"/>
</dbReference>
<feature type="chain" id="PRO_5038795792" evidence="4">
    <location>
        <begin position="20"/>
        <end position="414"/>
    </location>
</feature>
<dbReference type="Proteomes" id="UP000306628">
    <property type="component" value="Unassembled WGS sequence"/>
</dbReference>
<dbReference type="CDD" id="cd13585">
    <property type="entry name" value="PBP2_TMBP_like"/>
    <property type="match status" value="1"/>
</dbReference>
<gene>
    <name evidence="5" type="ORF">ETD85_18860</name>
</gene>
<evidence type="ECO:0000256" key="2">
    <source>
        <dbReference type="ARBA" id="ARBA00022448"/>
    </source>
</evidence>
<organism evidence="5 6">
    <name type="scientific">Nonomuraea zeae</name>
    <dbReference type="NCBI Taxonomy" id="1642303"/>
    <lineage>
        <taxon>Bacteria</taxon>
        <taxon>Bacillati</taxon>
        <taxon>Actinomycetota</taxon>
        <taxon>Actinomycetes</taxon>
        <taxon>Streptosporangiales</taxon>
        <taxon>Streptosporangiaceae</taxon>
        <taxon>Nonomuraea</taxon>
    </lineage>
</organism>
<dbReference type="GO" id="GO:0055052">
    <property type="term" value="C:ATP-binding cassette (ABC) transporter complex, substrate-binding subunit-containing"/>
    <property type="evidence" value="ECO:0007669"/>
    <property type="project" value="TreeGrafter"/>
</dbReference>
<dbReference type="RefSeq" id="WP_138691041.1">
    <property type="nucleotide sequence ID" value="NZ_JBHSAZ010000016.1"/>
</dbReference>
<name>A0A5S4GMQ6_9ACTN</name>
<comment type="similarity">
    <text evidence="1">Belongs to the bacterial solute-binding protein 1 family.</text>
</comment>
<feature type="signal peptide" evidence="4">
    <location>
        <begin position="1"/>
        <end position="19"/>
    </location>
</feature>
<dbReference type="PANTHER" id="PTHR30061:SF50">
    <property type="entry name" value="MALTOSE_MALTODEXTRIN-BINDING PERIPLASMIC PROTEIN"/>
    <property type="match status" value="1"/>
</dbReference>
<keyword evidence="6" id="KW-1185">Reference proteome</keyword>
<dbReference type="GO" id="GO:1901982">
    <property type="term" value="F:maltose binding"/>
    <property type="evidence" value="ECO:0007669"/>
    <property type="project" value="TreeGrafter"/>
</dbReference>
<accession>A0A5S4GMQ6</accession>
<dbReference type="Gene3D" id="3.40.190.10">
    <property type="entry name" value="Periplasmic binding protein-like II"/>
    <property type="match status" value="1"/>
</dbReference>
<dbReference type="GO" id="GO:0015768">
    <property type="term" value="P:maltose transport"/>
    <property type="evidence" value="ECO:0007669"/>
    <property type="project" value="TreeGrafter"/>
</dbReference>
<dbReference type="SUPFAM" id="SSF53850">
    <property type="entry name" value="Periplasmic binding protein-like II"/>
    <property type="match status" value="1"/>
</dbReference>
<dbReference type="InterPro" id="IPR006059">
    <property type="entry name" value="SBP"/>
</dbReference>
<evidence type="ECO:0000313" key="6">
    <source>
        <dbReference type="Proteomes" id="UP000306628"/>
    </source>
</evidence>
<protein>
    <submittedName>
        <fullName evidence="5">Sugar ABC transporter substrate-binding protein</fullName>
    </submittedName>
</protein>
<dbReference type="Pfam" id="PF13416">
    <property type="entry name" value="SBP_bac_8"/>
    <property type="match status" value="1"/>
</dbReference>
<reference evidence="5 6" key="1">
    <citation type="submission" date="2019-05" db="EMBL/GenBank/DDBJ databases">
        <title>Draft genome sequence of Nonomuraea zeae DSM 100528.</title>
        <authorList>
            <person name="Saricaoglu S."/>
            <person name="Isik K."/>
        </authorList>
    </citation>
    <scope>NUCLEOTIDE SEQUENCE [LARGE SCALE GENOMIC DNA]</scope>
    <source>
        <strain evidence="5 6">DSM 100528</strain>
    </source>
</reference>